<dbReference type="SUPFAM" id="SSF52833">
    <property type="entry name" value="Thioredoxin-like"/>
    <property type="match status" value="1"/>
</dbReference>
<organism evidence="2">
    <name type="scientific">marine sediment metagenome</name>
    <dbReference type="NCBI Taxonomy" id="412755"/>
    <lineage>
        <taxon>unclassified sequences</taxon>
        <taxon>metagenomes</taxon>
        <taxon>ecological metagenomes</taxon>
    </lineage>
</organism>
<evidence type="ECO:0000259" key="1">
    <source>
        <dbReference type="PROSITE" id="PS51352"/>
    </source>
</evidence>
<accession>X1R394</accession>
<evidence type="ECO:0000313" key="2">
    <source>
        <dbReference type="EMBL" id="GAI57585.1"/>
    </source>
</evidence>
<protein>
    <recommendedName>
        <fullName evidence="1">Thioredoxin domain-containing protein</fullName>
    </recommendedName>
</protein>
<sequence length="90" mass="9796">MIQSIVGEDNFQKAVVQSKLPTLVDFWANWCAPCLAAAPILEELAKEYAGKINFAKVNVDGNSSLAAKYGIAASKAKKELKKILDDLLEE</sequence>
<dbReference type="EMBL" id="BARV01035513">
    <property type="protein sequence ID" value="GAI57585.1"/>
    <property type="molecule type" value="Genomic_DNA"/>
</dbReference>
<feature type="domain" description="Thioredoxin" evidence="1">
    <location>
        <begin position="1"/>
        <end position="90"/>
    </location>
</feature>
<dbReference type="PROSITE" id="PS51352">
    <property type="entry name" value="THIOREDOXIN_2"/>
    <property type="match status" value="1"/>
</dbReference>
<dbReference type="InterPro" id="IPR036249">
    <property type="entry name" value="Thioredoxin-like_sf"/>
</dbReference>
<comment type="caution">
    <text evidence="2">The sequence shown here is derived from an EMBL/GenBank/DDBJ whole genome shotgun (WGS) entry which is preliminary data.</text>
</comment>
<dbReference type="GO" id="GO:0005737">
    <property type="term" value="C:cytoplasm"/>
    <property type="evidence" value="ECO:0007669"/>
    <property type="project" value="TreeGrafter"/>
</dbReference>
<dbReference type="CDD" id="cd02947">
    <property type="entry name" value="TRX_family"/>
    <property type="match status" value="1"/>
</dbReference>
<reference evidence="2" key="1">
    <citation type="journal article" date="2014" name="Front. Microbiol.">
        <title>High frequency of phylogenetically diverse reductive dehalogenase-homologous genes in deep subseafloor sedimentary metagenomes.</title>
        <authorList>
            <person name="Kawai M."/>
            <person name="Futagami T."/>
            <person name="Toyoda A."/>
            <person name="Takaki Y."/>
            <person name="Nishi S."/>
            <person name="Hori S."/>
            <person name="Arai W."/>
            <person name="Tsubouchi T."/>
            <person name="Morono Y."/>
            <person name="Uchiyama I."/>
            <person name="Ito T."/>
            <person name="Fujiyama A."/>
            <person name="Inagaki F."/>
            <person name="Takami H."/>
        </authorList>
    </citation>
    <scope>NUCLEOTIDE SEQUENCE</scope>
    <source>
        <strain evidence="2">Expedition CK06-06</strain>
    </source>
</reference>
<dbReference type="PANTHER" id="PTHR45663:SF11">
    <property type="entry name" value="GEO12009P1"/>
    <property type="match status" value="1"/>
</dbReference>
<dbReference type="InterPro" id="IPR013766">
    <property type="entry name" value="Thioredoxin_domain"/>
</dbReference>
<dbReference type="AlphaFoldDB" id="X1R394"/>
<proteinExistence type="predicted"/>
<dbReference type="GO" id="GO:0015035">
    <property type="term" value="F:protein-disulfide reductase activity"/>
    <property type="evidence" value="ECO:0007669"/>
    <property type="project" value="TreeGrafter"/>
</dbReference>
<name>X1R394_9ZZZZ</name>
<dbReference type="Pfam" id="PF00085">
    <property type="entry name" value="Thioredoxin"/>
    <property type="match status" value="1"/>
</dbReference>
<dbReference type="Gene3D" id="3.40.30.10">
    <property type="entry name" value="Glutaredoxin"/>
    <property type="match status" value="1"/>
</dbReference>
<gene>
    <name evidence="2" type="ORF">S06H3_55405</name>
</gene>
<dbReference type="PANTHER" id="PTHR45663">
    <property type="entry name" value="GEO12009P1"/>
    <property type="match status" value="1"/>
</dbReference>